<evidence type="ECO:0000313" key="2">
    <source>
        <dbReference type="EMBL" id="MBA8923984.1"/>
    </source>
</evidence>
<organism evidence="2 3">
    <name type="scientific">Kutzneria viridogrisea</name>
    <dbReference type="NCBI Taxonomy" id="47990"/>
    <lineage>
        <taxon>Bacteria</taxon>
        <taxon>Bacillati</taxon>
        <taxon>Actinomycetota</taxon>
        <taxon>Actinomycetes</taxon>
        <taxon>Pseudonocardiales</taxon>
        <taxon>Pseudonocardiaceae</taxon>
        <taxon>Kutzneria</taxon>
    </lineage>
</organism>
<keyword evidence="1" id="KW-0472">Membrane</keyword>
<dbReference type="Proteomes" id="UP000517916">
    <property type="component" value="Unassembled WGS sequence"/>
</dbReference>
<gene>
    <name evidence="2" type="ORF">BC739_001181</name>
</gene>
<comment type="caution">
    <text evidence="2">The sequence shown here is derived from an EMBL/GenBank/DDBJ whole genome shotgun (WGS) entry which is preliminary data.</text>
</comment>
<accession>A0ABR6BAW4</accession>
<proteinExistence type="predicted"/>
<dbReference type="EMBL" id="JACJID010000001">
    <property type="protein sequence ID" value="MBA8923984.1"/>
    <property type="molecule type" value="Genomic_DNA"/>
</dbReference>
<keyword evidence="3" id="KW-1185">Reference proteome</keyword>
<feature type="transmembrane region" description="Helical" evidence="1">
    <location>
        <begin position="6"/>
        <end position="29"/>
    </location>
</feature>
<name>A0ABR6BAW4_9PSEU</name>
<evidence type="ECO:0000313" key="3">
    <source>
        <dbReference type="Proteomes" id="UP000517916"/>
    </source>
</evidence>
<keyword evidence="1" id="KW-0812">Transmembrane</keyword>
<dbReference type="RefSeq" id="WP_182836499.1">
    <property type="nucleotide sequence ID" value="NZ_BAAABQ010000065.1"/>
</dbReference>
<reference evidence="2 3" key="1">
    <citation type="submission" date="2020-08" db="EMBL/GenBank/DDBJ databases">
        <title>Genomic Encyclopedia of Archaeal and Bacterial Type Strains, Phase II (KMG-II): from individual species to whole genera.</title>
        <authorList>
            <person name="Goeker M."/>
        </authorList>
    </citation>
    <scope>NUCLEOTIDE SEQUENCE [LARGE SCALE GENOMIC DNA]</scope>
    <source>
        <strain evidence="2 3">DSM 43850</strain>
    </source>
</reference>
<evidence type="ECO:0000256" key="1">
    <source>
        <dbReference type="SAM" id="Phobius"/>
    </source>
</evidence>
<sequence>MGDVATLLGAIASLVTALGGAVAAVLLALRTSRRERTDAAKEVAAEILDGDYTEDELRQIRRALRPGRHRQEDRQEVDEP</sequence>
<protein>
    <submittedName>
        <fullName evidence="2">Membrane protein</fullName>
    </submittedName>
</protein>
<keyword evidence="1" id="KW-1133">Transmembrane helix</keyword>